<comment type="similarity">
    <text evidence="3 14">Belongs to the pyruvate kinase family.</text>
</comment>
<dbReference type="EMBL" id="NQNY01000015">
    <property type="protein sequence ID" value="PAK21030.1"/>
    <property type="molecule type" value="Genomic_DNA"/>
</dbReference>
<dbReference type="AlphaFoldDB" id="A0A269TIM1"/>
<comment type="caution">
    <text evidence="16">The sequence shown here is derived from an EMBL/GenBank/DDBJ whole genome shotgun (WGS) entry which is preliminary data.</text>
</comment>
<evidence type="ECO:0000256" key="8">
    <source>
        <dbReference type="ARBA" id="ARBA00022777"/>
    </source>
</evidence>
<dbReference type="InterPro" id="IPR011037">
    <property type="entry name" value="Pyrv_Knase-like_insert_dom_sf"/>
</dbReference>
<evidence type="ECO:0000256" key="12">
    <source>
        <dbReference type="ARBA" id="ARBA00023317"/>
    </source>
</evidence>
<dbReference type="InterPro" id="IPR015806">
    <property type="entry name" value="Pyrv_Knase_insert_dom_sf"/>
</dbReference>
<dbReference type="Proteomes" id="UP000216943">
    <property type="component" value="Unassembled WGS sequence"/>
</dbReference>
<keyword evidence="11 14" id="KW-0324">Glycolysis</keyword>
<evidence type="ECO:0000256" key="7">
    <source>
        <dbReference type="ARBA" id="ARBA00022741"/>
    </source>
</evidence>
<dbReference type="SUPFAM" id="SSF52935">
    <property type="entry name" value="PK C-terminal domain-like"/>
    <property type="match status" value="1"/>
</dbReference>
<dbReference type="RefSeq" id="WP_095335091.1">
    <property type="nucleotide sequence ID" value="NZ_NQNY01000015.1"/>
</dbReference>
<protein>
    <recommendedName>
        <fullName evidence="4 13">Pyruvate kinase</fullName>
        <ecNumber evidence="4 13">2.7.1.40</ecNumber>
    </recommendedName>
</protein>
<dbReference type="OrthoDB" id="9812123at2"/>
<evidence type="ECO:0000256" key="14">
    <source>
        <dbReference type="RuleBase" id="RU000504"/>
    </source>
</evidence>
<dbReference type="GO" id="GO:0016301">
    <property type="term" value="F:kinase activity"/>
    <property type="evidence" value="ECO:0007669"/>
    <property type="project" value="UniProtKB-KW"/>
</dbReference>
<dbReference type="GO" id="GO:0000287">
    <property type="term" value="F:magnesium ion binding"/>
    <property type="evidence" value="ECO:0007669"/>
    <property type="project" value="UniProtKB-UniRule"/>
</dbReference>
<keyword evidence="8 14" id="KW-0418">Kinase</keyword>
<organism evidence="16 17">
    <name type="scientific">Mycoplasmopsis agassizii</name>
    <dbReference type="NCBI Taxonomy" id="33922"/>
    <lineage>
        <taxon>Bacteria</taxon>
        <taxon>Bacillati</taxon>
        <taxon>Mycoplasmatota</taxon>
        <taxon>Mycoplasmoidales</taxon>
        <taxon>Metamycoplasmataceae</taxon>
        <taxon>Mycoplasmopsis</taxon>
    </lineage>
</organism>
<comment type="pathway">
    <text evidence="2 14">Carbohydrate degradation; glycolysis; pyruvate from D-glyceraldehyde 3-phosphate: step 5/5.</text>
</comment>
<keyword evidence="6" id="KW-0479">Metal-binding</keyword>
<evidence type="ECO:0000256" key="2">
    <source>
        <dbReference type="ARBA" id="ARBA00004997"/>
    </source>
</evidence>
<sequence>MYLTEKRSKLVVTIGPSSDNYDVLKKLVLAGATTIRANFSHGDYAEQGNKFKIANEVSKDLNVPISLMLDTKGPEIRVGKMKDGIQTIERDSLVRILTMPEDYQNLEGTSEFFTVEYRMDKDLKVGDQVLVDDGKLTTTVEKIESGIVYVRAANQHKVKSNKRINLPGVAFSLPFLSEKDKADIKFGVEQKVNYIAASFVNSKENVKELRDLLDSLGGEKIKIISKIESQLGCNNLTEIVEASDGIMVARGDLGLEIPYYEVPYWEKKMIRASREKGKPVIVATQMLDSMENNPHPTRAEVTDVYFATELGADSTMLSGESANGKYPVEAVKVMSTINMRAERDFYDKLYYKHQLEEILEIAPKDHRTKIAAEIVNKTMSGEYKFVVVLSDTGKLLERVAMLRPNAPIIGLVKDVELLGSYGVTSSIFISLHSPKLYSIVKNDYSLANTALIPYGVKPGDKYLVAHNEKVVELIAK</sequence>
<dbReference type="NCBIfam" id="TIGR01064">
    <property type="entry name" value="pyruv_kin"/>
    <property type="match status" value="1"/>
</dbReference>
<name>A0A269TIM1_9BACT</name>
<gene>
    <name evidence="16" type="primary">pyk</name>
    <name evidence="16" type="ORF">CJJ23_04150</name>
</gene>
<reference evidence="17" key="1">
    <citation type="submission" date="2017-08" db="EMBL/GenBank/DDBJ databases">
        <authorList>
            <person name="Alvarez-Ponce D."/>
            <person name="Weitzman C.L."/>
            <person name="Tillett R.L."/>
            <person name="Sandmeier F.C."/>
            <person name="Tracy C.R."/>
        </authorList>
    </citation>
    <scope>NUCLEOTIDE SEQUENCE [LARGE SCALE GENOMIC DNA]</scope>
    <source>
        <strain evidence="17">723</strain>
    </source>
</reference>
<dbReference type="GO" id="GO:0004743">
    <property type="term" value="F:pyruvate kinase activity"/>
    <property type="evidence" value="ECO:0007669"/>
    <property type="project" value="UniProtKB-UniRule"/>
</dbReference>
<dbReference type="Gene3D" id="3.40.1380.20">
    <property type="entry name" value="Pyruvate kinase, C-terminal domain"/>
    <property type="match status" value="1"/>
</dbReference>
<evidence type="ECO:0000256" key="1">
    <source>
        <dbReference type="ARBA" id="ARBA00001958"/>
    </source>
</evidence>
<dbReference type="GO" id="GO:0030955">
    <property type="term" value="F:potassium ion binding"/>
    <property type="evidence" value="ECO:0007669"/>
    <property type="project" value="UniProtKB-UniRule"/>
</dbReference>
<evidence type="ECO:0000313" key="16">
    <source>
        <dbReference type="EMBL" id="PAK21030.1"/>
    </source>
</evidence>
<evidence type="ECO:0000256" key="13">
    <source>
        <dbReference type="NCBIfam" id="TIGR01064"/>
    </source>
</evidence>
<evidence type="ECO:0000256" key="3">
    <source>
        <dbReference type="ARBA" id="ARBA00008663"/>
    </source>
</evidence>
<keyword evidence="10 14" id="KW-0460">Magnesium</keyword>
<evidence type="ECO:0000256" key="9">
    <source>
        <dbReference type="ARBA" id="ARBA00022840"/>
    </source>
</evidence>
<dbReference type="InterPro" id="IPR036918">
    <property type="entry name" value="Pyrv_Knase_C_sf"/>
</dbReference>
<comment type="cofactor">
    <cofactor evidence="1">
        <name>K(+)</name>
        <dbReference type="ChEBI" id="CHEBI:29103"/>
    </cofactor>
</comment>
<dbReference type="PRINTS" id="PR01050">
    <property type="entry name" value="PYRUVTKNASE"/>
</dbReference>
<evidence type="ECO:0000313" key="17">
    <source>
        <dbReference type="Proteomes" id="UP000216943"/>
    </source>
</evidence>
<evidence type="ECO:0000259" key="15">
    <source>
        <dbReference type="Pfam" id="PF00224"/>
    </source>
</evidence>
<dbReference type="SUPFAM" id="SSF51621">
    <property type="entry name" value="Phosphoenolpyruvate/pyruvate domain"/>
    <property type="match status" value="1"/>
</dbReference>
<dbReference type="Gene3D" id="3.20.20.60">
    <property type="entry name" value="Phosphoenolpyruvate-binding domains"/>
    <property type="match status" value="1"/>
</dbReference>
<comment type="catalytic activity">
    <reaction evidence="14">
        <text>pyruvate + ATP = phosphoenolpyruvate + ADP + H(+)</text>
        <dbReference type="Rhea" id="RHEA:18157"/>
        <dbReference type="ChEBI" id="CHEBI:15361"/>
        <dbReference type="ChEBI" id="CHEBI:15378"/>
        <dbReference type="ChEBI" id="CHEBI:30616"/>
        <dbReference type="ChEBI" id="CHEBI:58702"/>
        <dbReference type="ChEBI" id="CHEBI:456216"/>
        <dbReference type="EC" id="2.7.1.40"/>
    </reaction>
</comment>
<keyword evidence="12 16" id="KW-0670">Pyruvate</keyword>
<keyword evidence="9" id="KW-0067">ATP-binding</keyword>
<dbReference type="UniPathway" id="UPA00109">
    <property type="reaction ID" value="UER00188"/>
</dbReference>
<dbReference type="Gene3D" id="2.40.33.10">
    <property type="entry name" value="PK beta-barrel domain-like"/>
    <property type="match status" value="1"/>
</dbReference>
<proteinExistence type="inferred from homology"/>
<feature type="domain" description="Pyruvate kinase barrel" evidence="15">
    <location>
        <begin position="6"/>
        <end position="331"/>
    </location>
</feature>
<evidence type="ECO:0000256" key="11">
    <source>
        <dbReference type="ARBA" id="ARBA00023152"/>
    </source>
</evidence>
<accession>A0A269TIM1</accession>
<dbReference type="PANTHER" id="PTHR11817">
    <property type="entry name" value="PYRUVATE KINASE"/>
    <property type="match status" value="1"/>
</dbReference>
<dbReference type="NCBIfam" id="NF004491">
    <property type="entry name" value="PRK05826.1"/>
    <property type="match status" value="1"/>
</dbReference>
<dbReference type="GO" id="GO:0005524">
    <property type="term" value="F:ATP binding"/>
    <property type="evidence" value="ECO:0007669"/>
    <property type="project" value="UniProtKB-KW"/>
</dbReference>
<evidence type="ECO:0000256" key="5">
    <source>
        <dbReference type="ARBA" id="ARBA00022679"/>
    </source>
</evidence>
<evidence type="ECO:0000256" key="10">
    <source>
        <dbReference type="ARBA" id="ARBA00022842"/>
    </source>
</evidence>
<dbReference type="InterPro" id="IPR040442">
    <property type="entry name" value="Pyrv_kinase-like_dom_sf"/>
</dbReference>
<evidence type="ECO:0000256" key="6">
    <source>
        <dbReference type="ARBA" id="ARBA00022723"/>
    </source>
</evidence>
<keyword evidence="5 14" id="KW-0808">Transferase</keyword>
<keyword evidence="7" id="KW-0547">Nucleotide-binding</keyword>
<dbReference type="EC" id="2.7.1.40" evidence="4 13"/>
<dbReference type="InterPro" id="IPR015813">
    <property type="entry name" value="Pyrv/PenolPyrv_kinase-like_dom"/>
</dbReference>
<dbReference type="InterPro" id="IPR001697">
    <property type="entry name" value="Pyr_Knase"/>
</dbReference>
<dbReference type="Pfam" id="PF00224">
    <property type="entry name" value="PK"/>
    <property type="match status" value="1"/>
</dbReference>
<dbReference type="SUPFAM" id="SSF50800">
    <property type="entry name" value="PK beta-barrel domain-like"/>
    <property type="match status" value="1"/>
</dbReference>
<evidence type="ECO:0000256" key="4">
    <source>
        <dbReference type="ARBA" id="ARBA00012142"/>
    </source>
</evidence>
<dbReference type="InterPro" id="IPR015793">
    <property type="entry name" value="Pyrv_Knase_brl"/>
</dbReference>